<keyword evidence="3" id="KW-1185">Reference proteome</keyword>
<evidence type="ECO:0000256" key="1">
    <source>
        <dbReference type="SAM" id="MobiDB-lite"/>
    </source>
</evidence>
<feature type="region of interest" description="Disordered" evidence="1">
    <location>
        <begin position="51"/>
        <end position="108"/>
    </location>
</feature>
<organism evidence="2 3">
    <name type="scientific">Lactuca saligna</name>
    <name type="common">Willowleaf lettuce</name>
    <dbReference type="NCBI Taxonomy" id="75948"/>
    <lineage>
        <taxon>Eukaryota</taxon>
        <taxon>Viridiplantae</taxon>
        <taxon>Streptophyta</taxon>
        <taxon>Embryophyta</taxon>
        <taxon>Tracheophyta</taxon>
        <taxon>Spermatophyta</taxon>
        <taxon>Magnoliopsida</taxon>
        <taxon>eudicotyledons</taxon>
        <taxon>Gunneridae</taxon>
        <taxon>Pentapetalae</taxon>
        <taxon>asterids</taxon>
        <taxon>campanulids</taxon>
        <taxon>Asterales</taxon>
        <taxon>Asteraceae</taxon>
        <taxon>Cichorioideae</taxon>
        <taxon>Cichorieae</taxon>
        <taxon>Lactucinae</taxon>
        <taxon>Lactuca</taxon>
    </lineage>
</organism>
<evidence type="ECO:0000313" key="2">
    <source>
        <dbReference type="EMBL" id="CAI9271582.1"/>
    </source>
</evidence>
<dbReference type="AlphaFoldDB" id="A0AA35VWX0"/>
<dbReference type="Proteomes" id="UP001177003">
    <property type="component" value="Chromosome 2"/>
</dbReference>
<reference evidence="2" key="1">
    <citation type="submission" date="2023-04" db="EMBL/GenBank/DDBJ databases">
        <authorList>
            <person name="Vijverberg K."/>
            <person name="Xiong W."/>
            <person name="Schranz E."/>
        </authorList>
    </citation>
    <scope>NUCLEOTIDE SEQUENCE</scope>
</reference>
<evidence type="ECO:0000313" key="3">
    <source>
        <dbReference type="Proteomes" id="UP001177003"/>
    </source>
</evidence>
<dbReference type="EMBL" id="OX465078">
    <property type="protein sequence ID" value="CAI9271582.1"/>
    <property type="molecule type" value="Genomic_DNA"/>
</dbReference>
<evidence type="ECO:0008006" key="4">
    <source>
        <dbReference type="Google" id="ProtNLM"/>
    </source>
</evidence>
<feature type="compositionally biased region" description="Basic residues" evidence="1">
    <location>
        <begin position="99"/>
        <end position="108"/>
    </location>
</feature>
<gene>
    <name evidence="2" type="ORF">LSALG_LOCUS11847</name>
</gene>
<proteinExistence type="predicted"/>
<accession>A0AA35VWX0</accession>
<name>A0AA35VWX0_LACSI</name>
<feature type="compositionally biased region" description="Low complexity" evidence="1">
    <location>
        <begin position="56"/>
        <end position="69"/>
    </location>
</feature>
<protein>
    <recommendedName>
        <fullName evidence="4">No apical meristem-associated C-terminal domain-containing protein</fullName>
    </recommendedName>
</protein>
<sequence>MMNSVASKRYEADVLKSSLSENQSTINQKTFPHQKAWEWLKDHVKWALVTKAGEDSLPPSSKLTKTSSSNAHTTSCDTQYPPGFPQQQQPFNVEDSPPQRKKKEKKWHQYRQHKMKCLILSTILPTSTLQPIQRRNRDNCTGNKNYAFSKLMKH</sequence>